<dbReference type="SUPFAM" id="SSF88659">
    <property type="entry name" value="Sigma3 and sigma4 domains of RNA polymerase sigma factors"/>
    <property type="match status" value="1"/>
</dbReference>
<evidence type="ECO:0000256" key="1">
    <source>
        <dbReference type="ARBA" id="ARBA00010641"/>
    </source>
</evidence>
<sequence length="224" mass="25322">MRQAVRSSRSERKRSCINQRPRSLRISTRGRGDRGMRDDPTVVSLVSRAVDGDKGAWDELVERYAPLIWGIGRRYRLAPTDIDDVGQGVWLRLIEHLPSLREPAALPGWIATTAQRECFRLLRAASRVDPVDPAEQRDAVEPAVAEEEVLRFERRAIVRTAFGQLSPRCQLLLAMITKDPPAPYDEISKRLAMPVGSIGPNRARCLERLRRTPALAGLADERRR</sequence>
<proteinExistence type="inferred from homology"/>
<keyword evidence="2" id="KW-0805">Transcription regulation</keyword>
<evidence type="ECO:0000256" key="2">
    <source>
        <dbReference type="ARBA" id="ARBA00023015"/>
    </source>
</evidence>
<evidence type="ECO:0000256" key="3">
    <source>
        <dbReference type="ARBA" id="ARBA00023082"/>
    </source>
</evidence>
<dbReference type="InterPro" id="IPR007627">
    <property type="entry name" value="RNA_pol_sigma70_r2"/>
</dbReference>
<dbReference type="Pfam" id="PF04542">
    <property type="entry name" value="Sigma70_r2"/>
    <property type="match status" value="1"/>
</dbReference>
<dbReference type="NCBIfam" id="TIGR02937">
    <property type="entry name" value="sigma70-ECF"/>
    <property type="match status" value="1"/>
</dbReference>
<dbReference type="InterPro" id="IPR013324">
    <property type="entry name" value="RNA_pol_sigma_r3/r4-like"/>
</dbReference>
<evidence type="ECO:0000313" key="8">
    <source>
        <dbReference type="Proteomes" id="UP000534306"/>
    </source>
</evidence>
<dbReference type="Proteomes" id="UP000534306">
    <property type="component" value="Unassembled WGS sequence"/>
</dbReference>
<evidence type="ECO:0000259" key="6">
    <source>
        <dbReference type="Pfam" id="PF04542"/>
    </source>
</evidence>
<feature type="domain" description="RNA polymerase sigma-70 region 2" evidence="6">
    <location>
        <begin position="60"/>
        <end position="127"/>
    </location>
</feature>
<name>A0A7Y4NZJ3_9ACTN</name>
<dbReference type="InterPro" id="IPR036388">
    <property type="entry name" value="WH-like_DNA-bd_sf"/>
</dbReference>
<dbReference type="PANTHER" id="PTHR43133">
    <property type="entry name" value="RNA POLYMERASE ECF-TYPE SIGMA FACTO"/>
    <property type="match status" value="1"/>
</dbReference>
<dbReference type="GO" id="GO:0003677">
    <property type="term" value="F:DNA binding"/>
    <property type="evidence" value="ECO:0007669"/>
    <property type="project" value="UniProtKB-KW"/>
</dbReference>
<evidence type="ECO:0000256" key="5">
    <source>
        <dbReference type="ARBA" id="ARBA00023163"/>
    </source>
</evidence>
<dbReference type="GO" id="GO:0016987">
    <property type="term" value="F:sigma factor activity"/>
    <property type="evidence" value="ECO:0007669"/>
    <property type="project" value="UniProtKB-KW"/>
</dbReference>
<keyword evidence="3" id="KW-0731">Sigma factor</keyword>
<dbReference type="SUPFAM" id="SSF88946">
    <property type="entry name" value="Sigma2 domain of RNA polymerase sigma factors"/>
    <property type="match status" value="1"/>
</dbReference>
<evidence type="ECO:0000313" key="7">
    <source>
        <dbReference type="EMBL" id="NOL40220.1"/>
    </source>
</evidence>
<keyword evidence="4" id="KW-0238">DNA-binding</keyword>
<gene>
    <name evidence="7" type="ORF">HPO96_08185</name>
</gene>
<keyword evidence="8" id="KW-1185">Reference proteome</keyword>
<keyword evidence="5" id="KW-0804">Transcription</keyword>
<dbReference type="GO" id="GO:0006352">
    <property type="term" value="P:DNA-templated transcription initiation"/>
    <property type="evidence" value="ECO:0007669"/>
    <property type="project" value="InterPro"/>
</dbReference>
<protein>
    <submittedName>
        <fullName evidence="7">Sigma-70 family RNA polymerase sigma factor</fullName>
    </submittedName>
</protein>
<comment type="similarity">
    <text evidence="1">Belongs to the sigma-70 factor family. ECF subfamily.</text>
</comment>
<dbReference type="Gene3D" id="1.10.1740.10">
    <property type="match status" value="1"/>
</dbReference>
<dbReference type="EMBL" id="JABJRC010000002">
    <property type="protein sequence ID" value="NOL40220.1"/>
    <property type="molecule type" value="Genomic_DNA"/>
</dbReference>
<dbReference type="AlphaFoldDB" id="A0A7Y4NZJ3"/>
<dbReference type="Gene3D" id="1.10.10.10">
    <property type="entry name" value="Winged helix-like DNA-binding domain superfamily/Winged helix DNA-binding domain"/>
    <property type="match status" value="1"/>
</dbReference>
<comment type="caution">
    <text evidence="7">The sequence shown here is derived from an EMBL/GenBank/DDBJ whole genome shotgun (WGS) entry which is preliminary data.</text>
</comment>
<reference evidence="7 8" key="1">
    <citation type="submission" date="2020-05" db="EMBL/GenBank/DDBJ databases">
        <title>Genome sequence of Kribbella sandramycini ATCC 39419.</title>
        <authorList>
            <person name="Maclea K.S."/>
            <person name="Fair J.L."/>
        </authorList>
    </citation>
    <scope>NUCLEOTIDE SEQUENCE [LARGE SCALE GENOMIC DNA]</scope>
    <source>
        <strain evidence="7 8">ATCC 39419</strain>
    </source>
</reference>
<evidence type="ECO:0000256" key="4">
    <source>
        <dbReference type="ARBA" id="ARBA00023125"/>
    </source>
</evidence>
<accession>A0A7Y4NZJ3</accession>
<dbReference type="InterPro" id="IPR013325">
    <property type="entry name" value="RNA_pol_sigma_r2"/>
</dbReference>
<dbReference type="InterPro" id="IPR014284">
    <property type="entry name" value="RNA_pol_sigma-70_dom"/>
</dbReference>
<organism evidence="7 8">
    <name type="scientific">Kribbella sandramycini</name>
    <dbReference type="NCBI Taxonomy" id="60450"/>
    <lineage>
        <taxon>Bacteria</taxon>
        <taxon>Bacillati</taxon>
        <taxon>Actinomycetota</taxon>
        <taxon>Actinomycetes</taxon>
        <taxon>Propionibacteriales</taxon>
        <taxon>Kribbellaceae</taxon>
        <taxon>Kribbella</taxon>
    </lineage>
</organism>
<dbReference type="PANTHER" id="PTHR43133:SF8">
    <property type="entry name" value="RNA POLYMERASE SIGMA FACTOR HI_1459-RELATED"/>
    <property type="match status" value="1"/>
</dbReference>
<dbReference type="InterPro" id="IPR039425">
    <property type="entry name" value="RNA_pol_sigma-70-like"/>
</dbReference>